<dbReference type="AlphaFoldDB" id="A0A2G2WPU1"/>
<accession>A0A2G2WPU1</accession>
<evidence type="ECO:0000313" key="1">
    <source>
        <dbReference type="EMBL" id="PHT47180.1"/>
    </source>
</evidence>
<gene>
    <name evidence="1" type="ORF">CQW23_11388</name>
</gene>
<name>A0A2G2WPU1_CAPBA</name>
<evidence type="ECO:0008006" key="3">
    <source>
        <dbReference type="Google" id="ProtNLM"/>
    </source>
</evidence>
<comment type="caution">
    <text evidence="1">The sequence shown here is derived from an EMBL/GenBank/DDBJ whole genome shotgun (WGS) entry which is preliminary data.</text>
</comment>
<dbReference type="PANTHER" id="PTHR35735">
    <property type="entry name" value="PROTEIN NIM1-INTERACTING 2"/>
    <property type="match status" value="1"/>
</dbReference>
<organism evidence="1 2">
    <name type="scientific">Capsicum baccatum</name>
    <name type="common">Peruvian pepper</name>
    <dbReference type="NCBI Taxonomy" id="33114"/>
    <lineage>
        <taxon>Eukaryota</taxon>
        <taxon>Viridiplantae</taxon>
        <taxon>Streptophyta</taxon>
        <taxon>Embryophyta</taxon>
        <taxon>Tracheophyta</taxon>
        <taxon>Spermatophyta</taxon>
        <taxon>Magnoliopsida</taxon>
        <taxon>eudicotyledons</taxon>
        <taxon>Gunneridae</taxon>
        <taxon>Pentapetalae</taxon>
        <taxon>asterids</taxon>
        <taxon>lamiids</taxon>
        <taxon>Solanales</taxon>
        <taxon>Solanaceae</taxon>
        <taxon>Solanoideae</taxon>
        <taxon>Capsiceae</taxon>
        <taxon>Capsicum</taxon>
    </lineage>
</organism>
<sequence length="114" mass="12492">MLLMDGEKKRKRTENEVESTAKAVEEIKEETIVLPSPSEAEVNEFFAILRRMHVAVKYLQRNAQVLPENVNAHSSQLTAPTAGANGVVDGQKRAHGIVRKGVLLDLNSMPDGGD</sequence>
<dbReference type="OrthoDB" id="1098796at2759"/>
<dbReference type="GO" id="GO:0010112">
    <property type="term" value="P:regulation of systemic acquired resistance"/>
    <property type="evidence" value="ECO:0007669"/>
    <property type="project" value="InterPro"/>
</dbReference>
<evidence type="ECO:0000313" key="2">
    <source>
        <dbReference type="Proteomes" id="UP000224567"/>
    </source>
</evidence>
<dbReference type="InterPro" id="IPR034577">
    <property type="entry name" value="NIMIN-2"/>
</dbReference>
<proteinExistence type="predicted"/>
<dbReference type="PANTHER" id="PTHR35735:SF6">
    <property type="entry name" value="NIMIN2C PROTEIN"/>
    <property type="match status" value="1"/>
</dbReference>
<dbReference type="Proteomes" id="UP000224567">
    <property type="component" value="Unassembled WGS sequence"/>
</dbReference>
<keyword evidence="2" id="KW-1185">Reference proteome</keyword>
<reference evidence="2" key="2">
    <citation type="journal article" date="2017" name="J. Anim. Genet.">
        <title>Multiple reference genome sequences of hot pepper reveal the massive evolution of plant disease resistance genes by retroduplication.</title>
        <authorList>
            <person name="Kim S."/>
            <person name="Park J."/>
            <person name="Yeom S.-I."/>
            <person name="Kim Y.-M."/>
            <person name="Seo E."/>
            <person name="Kim K.-T."/>
            <person name="Kim M.-S."/>
            <person name="Lee J.M."/>
            <person name="Cheong K."/>
            <person name="Shin H.-S."/>
            <person name="Kim S.-B."/>
            <person name="Han K."/>
            <person name="Lee J."/>
            <person name="Park M."/>
            <person name="Lee H.-A."/>
            <person name="Lee H.-Y."/>
            <person name="Lee Y."/>
            <person name="Oh S."/>
            <person name="Lee J.H."/>
            <person name="Choi E."/>
            <person name="Choi E."/>
            <person name="Lee S.E."/>
            <person name="Jeon J."/>
            <person name="Kim H."/>
            <person name="Choi G."/>
            <person name="Song H."/>
            <person name="Lee J."/>
            <person name="Lee S.-C."/>
            <person name="Kwon J.-K."/>
            <person name="Lee H.-Y."/>
            <person name="Koo N."/>
            <person name="Hong Y."/>
            <person name="Kim R.W."/>
            <person name="Kang W.-H."/>
            <person name="Huh J.H."/>
            <person name="Kang B.-C."/>
            <person name="Yang T.-J."/>
            <person name="Lee Y.-H."/>
            <person name="Bennetzen J.L."/>
            <person name="Choi D."/>
        </authorList>
    </citation>
    <scope>NUCLEOTIDE SEQUENCE [LARGE SCALE GENOMIC DNA]</scope>
    <source>
        <strain evidence="2">cv. PBC81</strain>
    </source>
</reference>
<reference evidence="1 2" key="1">
    <citation type="journal article" date="2017" name="Genome Biol.">
        <title>New reference genome sequences of hot pepper reveal the massive evolution of plant disease-resistance genes by retroduplication.</title>
        <authorList>
            <person name="Kim S."/>
            <person name="Park J."/>
            <person name="Yeom S.I."/>
            <person name="Kim Y.M."/>
            <person name="Seo E."/>
            <person name="Kim K.T."/>
            <person name="Kim M.S."/>
            <person name="Lee J.M."/>
            <person name="Cheong K."/>
            <person name="Shin H.S."/>
            <person name="Kim S.B."/>
            <person name="Han K."/>
            <person name="Lee J."/>
            <person name="Park M."/>
            <person name="Lee H.A."/>
            <person name="Lee H.Y."/>
            <person name="Lee Y."/>
            <person name="Oh S."/>
            <person name="Lee J.H."/>
            <person name="Choi E."/>
            <person name="Choi E."/>
            <person name="Lee S.E."/>
            <person name="Jeon J."/>
            <person name="Kim H."/>
            <person name="Choi G."/>
            <person name="Song H."/>
            <person name="Lee J."/>
            <person name="Lee S.C."/>
            <person name="Kwon J.K."/>
            <person name="Lee H.Y."/>
            <person name="Koo N."/>
            <person name="Hong Y."/>
            <person name="Kim R.W."/>
            <person name="Kang W.H."/>
            <person name="Huh J.H."/>
            <person name="Kang B.C."/>
            <person name="Yang T.J."/>
            <person name="Lee Y.H."/>
            <person name="Bennetzen J.L."/>
            <person name="Choi D."/>
        </authorList>
    </citation>
    <scope>NUCLEOTIDE SEQUENCE [LARGE SCALE GENOMIC DNA]</scope>
    <source>
        <strain evidence="2">cv. PBC81</strain>
    </source>
</reference>
<protein>
    <recommendedName>
        <fullName evidence="3">Protein NIM1-INTERACTING 2</fullName>
    </recommendedName>
</protein>
<dbReference type="EMBL" id="MLFT02000005">
    <property type="protein sequence ID" value="PHT47180.1"/>
    <property type="molecule type" value="Genomic_DNA"/>
</dbReference>